<dbReference type="Proteomes" id="UP001527866">
    <property type="component" value="Unassembled WGS sequence"/>
</dbReference>
<protein>
    <submittedName>
        <fullName evidence="2">Phosphotransferase</fullName>
    </submittedName>
</protein>
<dbReference type="EMBL" id="JAQFWQ010000048">
    <property type="protein sequence ID" value="MDA2812370.1"/>
    <property type="molecule type" value="Genomic_DNA"/>
</dbReference>
<dbReference type="Pfam" id="PF01636">
    <property type="entry name" value="APH"/>
    <property type="match status" value="1"/>
</dbReference>
<dbReference type="SUPFAM" id="SSF56112">
    <property type="entry name" value="Protein kinase-like (PK-like)"/>
    <property type="match status" value="1"/>
</dbReference>
<dbReference type="InterPro" id="IPR002575">
    <property type="entry name" value="Aminoglycoside_PTrfase"/>
</dbReference>
<proteinExistence type="predicted"/>
<evidence type="ECO:0000313" key="2">
    <source>
        <dbReference type="EMBL" id="MDA2812370.1"/>
    </source>
</evidence>
<dbReference type="Gene3D" id="3.30.200.20">
    <property type="entry name" value="Phosphorylase Kinase, domain 1"/>
    <property type="match status" value="1"/>
</dbReference>
<dbReference type="Gene3D" id="1.20.58.840">
    <property type="match status" value="1"/>
</dbReference>
<sequence>MEHRPPDVHDALITDALKHWGIDTAELDYVPVGFGDHHWRAAGADGGAWFLSVADLSAKPHCGVGVRAAREGLRAAMDTAARLCDVGLDFVVAPLRTASGETVLDLDRRHALSVFPLEAGEAGDYTTEPSEQERGRVIDLLATLHGAAPPAGAPRAPLDPPLRGRLEKALDETGRPWEEGPFSEPLRGLLADAAPLLRRRLEEFDALVRRVRGSGAGAVLTHGEPHQGNILHQGERRLLIDWDTCALAVPERDLWSVVRGPKDLERYAEAAGRRPDPAALELYRLRWDLDEAAVYTDWFRTPHTRTPDMETAWQGIQEVVANLGE</sequence>
<gene>
    <name evidence="2" type="ORF">O4J56_17140</name>
</gene>
<dbReference type="InterPro" id="IPR011009">
    <property type="entry name" value="Kinase-like_dom_sf"/>
</dbReference>
<name>A0ABT4U600_9ACTN</name>
<evidence type="ECO:0000259" key="1">
    <source>
        <dbReference type="Pfam" id="PF01636"/>
    </source>
</evidence>
<dbReference type="RefSeq" id="WP_270686915.1">
    <property type="nucleotide sequence ID" value="NZ_JAQFWQ010000048.1"/>
</dbReference>
<evidence type="ECO:0000313" key="3">
    <source>
        <dbReference type="Proteomes" id="UP001527866"/>
    </source>
</evidence>
<keyword evidence="3" id="KW-1185">Reference proteome</keyword>
<organism evidence="2 3">
    <name type="scientific">Nocardiopsis endophytica</name>
    <dbReference type="NCBI Taxonomy" id="3018445"/>
    <lineage>
        <taxon>Bacteria</taxon>
        <taxon>Bacillati</taxon>
        <taxon>Actinomycetota</taxon>
        <taxon>Actinomycetes</taxon>
        <taxon>Streptosporangiales</taxon>
        <taxon>Nocardiopsidaceae</taxon>
        <taxon>Nocardiopsis</taxon>
    </lineage>
</organism>
<comment type="caution">
    <text evidence="2">The sequence shown here is derived from an EMBL/GenBank/DDBJ whole genome shotgun (WGS) entry which is preliminary data.</text>
</comment>
<feature type="domain" description="Aminoglycoside phosphotransferase" evidence="1">
    <location>
        <begin position="73"/>
        <end position="282"/>
    </location>
</feature>
<dbReference type="Gene3D" id="1.10.510.10">
    <property type="entry name" value="Transferase(Phosphotransferase) domain 1"/>
    <property type="match status" value="1"/>
</dbReference>
<accession>A0ABT4U600</accession>
<reference evidence="2 3" key="1">
    <citation type="submission" date="2023-01" db="EMBL/GenBank/DDBJ databases">
        <title>Draft genome sequence of Nocardiopsis sp. RSe5-2 isolated from halophytes.</title>
        <authorList>
            <person name="Duangmal K."/>
            <person name="Chantavorakit T."/>
        </authorList>
    </citation>
    <scope>NUCLEOTIDE SEQUENCE [LARGE SCALE GENOMIC DNA]</scope>
    <source>
        <strain evidence="2 3">RSe5-2</strain>
    </source>
</reference>